<evidence type="ECO:0000256" key="1">
    <source>
        <dbReference type="SAM" id="MobiDB-lite"/>
    </source>
</evidence>
<feature type="compositionally biased region" description="Basic and acidic residues" evidence="1">
    <location>
        <begin position="45"/>
        <end position="57"/>
    </location>
</feature>
<evidence type="ECO:0000313" key="3">
    <source>
        <dbReference type="Proteomes" id="UP000663193"/>
    </source>
</evidence>
<feature type="compositionally biased region" description="Polar residues" evidence="1">
    <location>
        <begin position="62"/>
        <end position="71"/>
    </location>
</feature>
<sequence>MLTRLFCCFGSRVRLSSEKASPPPPLPAVRPDSSTTTSSPPNEKSPFKENLLDDKSPLIETRPNSNTPKINTELNNNTTMIEAHSNITTSSMPSPRTKNRTLILDLGDVLFHYAVREITAVPPSTFKAMIKSPAWADLECGLVTEDYAVQRMSTDLSLSLPTIRSALSQCRSLLRVDHELFARLVALKREHGLLNVVAMTNISKGDFARLKVLCPRWDELFDGEFTSFGAGKIKPDLGYYQHVIDSVGLVDPTEAVFVDDKLVNVDAARSFGIHGIVFESPDGVIEQLRGQLMGDGSTLVLEAA</sequence>
<dbReference type="PANTHER" id="PTHR43611:SF3">
    <property type="entry name" value="FLAVIN MONONUCLEOTIDE HYDROLASE 1, CHLOROPLATIC"/>
    <property type="match status" value="1"/>
</dbReference>
<dbReference type="AlphaFoldDB" id="A0A7U2EZN7"/>
<gene>
    <name evidence="2" type="ORF">JI435_026220</name>
</gene>
<dbReference type="NCBIfam" id="TIGR01509">
    <property type="entry name" value="HAD-SF-IA-v3"/>
    <property type="match status" value="1"/>
</dbReference>
<proteinExistence type="predicted"/>
<dbReference type="VEuPathDB" id="FungiDB:JI435_026220"/>
<reference evidence="3" key="1">
    <citation type="journal article" date="2021" name="BMC Genomics">
        <title>Chromosome-level genome assembly and manually-curated proteome of model necrotroph Parastagonospora nodorum Sn15 reveals a genome-wide trove of candidate effector homologs, and redundancy of virulence-related functions within an accessory chromosome.</title>
        <authorList>
            <person name="Bertazzoni S."/>
            <person name="Jones D.A.B."/>
            <person name="Phan H.T."/>
            <person name="Tan K.-C."/>
            <person name="Hane J.K."/>
        </authorList>
    </citation>
    <scope>NUCLEOTIDE SEQUENCE [LARGE SCALE GENOMIC DNA]</scope>
    <source>
        <strain evidence="3">SN15 / ATCC MYA-4574 / FGSC 10173)</strain>
    </source>
</reference>
<dbReference type="GO" id="GO:0016791">
    <property type="term" value="F:phosphatase activity"/>
    <property type="evidence" value="ECO:0007669"/>
    <property type="project" value="UniProtKB-ARBA"/>
</dbReference>
<dbReference type="Proteomes" id="UP000663193">
    <property type="component" value="Chromosome 5"/>
</dbReference>
<dbReference type="InterPro" id="IPR023198">
    <property type="entry name" value="PGP-like_dom2"/>
</dbReference>
<evidence type="ECO:0000313" key="2">
    <source>
        <dbReference type="EMBL" id="QRC94878.1"/>
    </source>
</evidence>
<dbReference type="Gene3D" id="1.10.150.240">
    <property type="entry name" value="Putative phosphatase, domain 2"/>
    <property type="match status" value="1"/>
</dbReference>
<dbReference type="InterPro" id="IPR006439">
    <property type="entry name" value="HAD-SF_hydro_IA"/>
</dbReference>
<dbReference type="OrthoDB" id="2012566at2759"/>
<dbReference type="Gene3D" id="3.40.50.1000">
    <property type="entry name" value="HAD superfamily/HAD-like"/>
    <property type="match status" value="1"/>
</dbReference>
<protein>
    <submittedName>
        <fullName evidence="2">Uncharacterized protein</fullName>
    </submittedName>
</protein>
<feature type="compositionally biased region" description="Low complexity" evidence="1">
    <location>
        <begin position="29"/>
        <end position="39"/>
    </location>
</feature>
<organism evidence="2 3">
    <name type="scientific">Phaeosphaeria nodorum (strain SN15 / ATCC MYA-4574 / FGSC 10173)</name>
    <name type="common">Glume blotch fungus</name>
    <name type="synonym">Parastagonospora nodorum</name>
    <dbReference type="NCBI Taxonomy" id="321614"/>
    <lineage>
        <taxon>Eukaryota</taxon>
        <taxon>Fungi</taxon>
        <taxon>Dikarya</taxon>
        <taxon>Ascomycota</taxon>
        <taxon>Pezizomycotina</taxon>
        <taxon>Dothideomycetes</taxon>
        <taxon>Pleosporomycetidae</taxon>
        <taxon>Pleosporales</taxon>
        <taxon>Pleosporineae</taxon>
        <taxon>Phaeosphaeriaceae</taxon>
        <taxon>Parastagonospora</taxon>
    </lineage>
</organism>
<keyword evidence="3" id="KW-1185">Reference proteome</keyword>
<name>A0A7U2EZN7_PHANO</name>
<dbReference type="InterPro" id="IPR036412">
    <property type="entry name" value="HAD-like_sf"/>
</dbReference>
<dbReference type="SUPFAM" id="SSF56784">
    <property type="entry name" value="HAD-like"/>
    <property type="match status" value="1"/>
</dbReference>
<feature type="region of interest" description="Disordered" evidence="1">
    <location>
        <begin position="16"/>
        <end position="71"/>
    </location>
</feature>
<dbReference type="EMBL" id="CP069027">
    <property type="protein sequence ID" value="QRC94878.1"/>
    <property type="molecule type" value="Genomic_DNA"/>
</dbReference>
<dbReference type="PANTHER" id="PTHR43611">
    <property type="entry name" value="ALPHA-D-GLUCOSE 1-PHOSPHATE PHOSPHATASE"/>
    <property type="match status" value="1"/>
</dbReference>
<accession>A0A7U2EZN7</accession>
<dbReference type="InterPro" id="IPR023214">
    <property type="entry name" value="HAD_sf"/>
</dbReference>